<keyword evidence="2" id="KW-1185">Reference proteome</keyword>
<dbReference type="AlphaFoldDB" id="A0A897MTN1"/>
<name>A0A897MTN1_9EURY</name>
<organism evidence="1 2">
    <name type="scientific">Natranaeroarchaeum sulfidigenes</name>
    <dbReference type="NCBI Taxonomy" id="2784880"/>
    <lineage>
        <taxon>Archaea</taxon>
        <taxon>Methanobacteriati</taxon>
        <taxon>Methanobacteriota</taxon>
        <taxon>Stenosarchaea group</taxon>
        <taxon>Halobacteria</taxon>
        <taxon>Halobacteriales</taxon>
        <taxon>Natronoarchaeaceae</taxon>
        <taxon>Natranaeroarchaeum</taxon>
    </lineage>
</organism>
<dbReference type="GeneID" id="70684475"/>
<dbReference type="EMBL" id="CP064786">
    <property type="protein sequence ID" value="QSG02309.1"/>
    <property type="molecule type" value="Genomic_DNA"/>
</dbReference>
<protein>
    <recommendedName>
        <fullName evidence="3">Lipoprotein</fullName>
    </recommendedName>
</protein>
<evidence type="ECO:0008006" key="3">
    <source>
        <dbReference type="Google" id="ProtNLM"/>
    </source>
</evidence>
<dbReference type="KEGG" id="hara:AArcS_1089"/>
<accession>A0A897MTN1</accession>
<gene>
    <name evidence="1" type="ORF">AArcS_1089</name>
</gene>
<sequence length="191" mass="20589">MERRQVLLGSGATISVGITGCLDGVLGAGDDTPPPASGTFEYETQNIGDEPGLSSSMVYESVGGIDIFTAAERAFEELPFDDPQWSERDVAETFIEETAFDQEFLIYVISSWPRHNHTEIEFRDVQVTGATVTGTVRAIGDDAEEGDATPKSPAGLIRASVGGNWPDAVEFTVIDGHGYQEGVRLDWGETQ</sequence>
<dbReference type="PROSITE" id="PS51257">
    <property type="entry name" value="PROKAR_LIPOPROTEIN"/>
    <property type="match status" value="1"/>
</dbReference>
<dbReference type="RefSeq" id="WP_238479464.1">
    <property type="nucleotide sequence ID" value="NZ_CP064786.1"/>
</dbReference>
<dbReference type="Proteomes" id="UP000663586">
    <property type="component" value="Chromosome"/>
</dbReference>
<proteinExistence type="predicted"/>
<evidence type="ECO:0000313" key="1">
    <source>
        <dbReference type="EMBL" id="QSG02309.1"/>
    </source>
</evidence>
<reference evidence="1" key="1">
    <citation type="submission" date="2020-11" db="EMBL/GenBank/DDBJ databases">
        <title>Carbohydrate-dependent, anaerobic sulfur respiration: A novel catabolism in halophilic archaea.</title>
        <authorList>
            <person name="Sorokin D.Y."/>
            <person name="Messina E."/>
            <person name="Smedile F."/>
            <person name="La Cono V."/>
            <person name="Hallsworth J.E."/>
            <person name="Yakimov M.M."/>
        </authorList>
    </citation>
    <scope>NUCLEOTIDE SEQUENCE</scope>
    <source>
        <strain evidence="1">AArc-S</strain>
    </source>
</reference>
<evidence type="ECO:0000313" key="2">
    <source>
        <dbReference type="Proteomes" id="UP000663586"/>
    </source>
</evidence>